<keyword evidence="1" id="KW-1133">Transmembrane helix</keyword>
<name>A0ABP7DTK4_9GAMM</name>
<dbReference type="InterPro" id="IPR012902">
    <property type="entry name" value="N_methyl_site"/>
</dbReference>
<evidence type="ECO:0000313" key="3">
    <source>
        <dbReference type="Proteomes" id="UP001501479"/>
    </source>
</evidence>
<keyword evidence="1" id="KW-0472">Membrane</keyword>
<accession>A0ABP7DTK4</accession>
<dbReference type="Pfam" id="PF07963">
    <property type="entry name" value="N_methyl"/>
    <property type="match status" value="1"/>
</dbReference>
<reference evidence="3" key="1">
    <citation type="journal article" date="2019" name="Int. J. Syst. Evol. Microbiol.">
        <title>The Global Catalogue of Microorganisms (GCM) 10K type strain sequencing project: providing services to taxonomists for standard genome sequencing and annotation.</title>
        <authorList>
            <consortium name="The Broad Institute Genomics Platform"/>
            <consortium name="The Broad Institute Genome Sequencing Center for Infectious Disease"/>
            <person name="Wu L."/>
            <person name="Ma J."/>
        </authorList>
    </citation>
    <scope>NUCLEOTIDE SEQUENCE [LARGE SCALE GENOMIC DNA]</scope>
    <source>
        <strain evidence="3">JCM 17329</strain>
    </source>
</reference>
<dbReference type="EMBL" id="BAABDS010000024">
    <property type="protein sequence ID" value="GAA3708721.1"/>
    <property type="molecule type" value="Genomic_DNA"/>
</dbReference>
<keyword evidence="3" id="KW-1185">Reference proteome</keyword>
<proteinExistence type="predicted"/>
<keyword evidence="1" id="KW-0812">Transmembrane</keyword>
<dbReference type="RefSeq" id="WP_344963811.1">
    <property type="nucleotide sequence ID" value="NZ_BAABDS010000024.1"/>
</dbReference>
<protein>
    <submittedName>
        <fullName evidence="2">Prepilin-type N-terminal cleavage/methylation domain-containing protein</fullName>
    </submittedName>
</protein>
<evidence type="ECO:0000313" key="2">
    <source>
        <dbReference type="EMBL" id="GAA3708721.1"/>
    </source>
</evidence>
<evidence type="ECO:0000256" key="1">
    <source>
        <dbReference type="SAM" id="Phobius"/>
    </source>
</evidence>
<dbReference type="Proteomes" id="UP001501479">
    <property type="component" value="Unassembled WGS sequence"/>
</dbReference>
<comment type="caution">
    <text evidence="2">The sequence shown here is derived from an EMBL/GenBank/DDBJ whole genome shotgun (WGS) entry which is preliminary data.</text>
</comment>
<gene>
    <name evidence="2" type="ORF">GCM10022421_14760</name>
</gene>
<sequence length="660" mass="71503">MKRQQGFGLIEVLLAFIVVAVTAGSLLQLNKVYLEYSRDGRSREVALRLAESRLDELRYFKDQQGYQDITGGTESTTLDGVTYDLGWTVDDYGWDGTAWVKNPTISGKKEVAVTVDWNDTGAPQSFTLASVVSPNLSIDGGPFGSSGDNTGLGQGGPEVNHTPGAIPDIVSIELDPNTGIKQETTKPAPEISKKGDDVVVSFDSVIYDASSDSLIKSNSRTLYCSCDAQIGTKSTRKPAAPIALSQGIYWENGELADKGWGGSSNEDCTTCCKDHYDVPSSSLFTDNYNQFNPGHTHTGTTYFESCRMLRIDGYYQVMPDWNLVSLNVFPPGYLTDVDNVTLYQSYIKYVVQAYVSELKEGTQTVDYTATNYRDWLDTNSTAEQLTAFDDLTGLFVSSSYQFAARAIYVDILPQALLDNIDLTKDDWLTRVSFNEVNVTLLADWGLSVADDLYLDVTNEDINTIVDPDNNYFGTYSRGYVTGELITPLDKPKVTVRMTRYNSGLAGLTGKSAISAFDGSNVFSSSLDVEIKAGSLSEVTFDGIIQCLTTANKNSTTAISCSKNDFGKTTVTATNGSCTLNKEADVATASYQCTVSAGVGATVTFSENSNNSNFVFNVGATNPKAISLSEADIASGNIPCVLQVSKYVTNYSTLTCTPKTD</sequence>
<organism evidence="2 3">
    <name type="scientific">Oceanisphaera sediminis</name>
    <dbReference type="NCBI Taxonomy" id="981381"/>
    <lineage>
        <taxon>Bacteria</taxon>
        <taxon>Pseudomonadati</taxon>
        <taxon>Pseudomonadota</taxon>
        <taxon>Gammaproteobacteria</taxon>
        <taxon>Aeromonadales</taxon>
        <taxon>Aeromonadaceae</taxon>
        <taxon>Oceanisphaera</taxon>
    </lineage>
</organism>
<feature type="transmembrane region" description="Helical" evidence="1">
    <location>
        <begin position="7"/>
        <end position="27"/>
    </location>
</feature>